<gene>
    <name evidence="2" type="ORF">GCM10023147_20700</name>
</gene>
<reference evidence="3" key="1">
    <citation type="journal article" date="2019" name="Int. J. Syst. Evol. Microbiol.">
        <title>The Global Catalogue of Microorganisms (GCM) 10K type strain sequencing project: providing services to taxonomists for standard genome sequencing and annotation.</title>
        <authorList>
            <consortium name="The Broad Institute Genomics Platform"/>
            <consortium name="The Broad Institute Genome Sequencing Center for Infectious Disease"/>
            <person name="Wu L."/>
            <person name="Ma J."/>
        </authorList>
    </citation>
    <scope>NUCLEOTIDE SEQUENCE [LARGE SCALE GENOMIC DNA]</scope>
    <source>
        <strain evidence="3">JCM 17688</strain>
    </source>
</reference>
<name>A0ABP8JIZ3_9ACTN</name>
<evidence type="ECO:0000313" key="3">
    <source>
        <dbReference type="Proteomes" id="UP001500635"/>
    </source>
</evidence>
<sequence length="222" mass="24632">MTADDVLARAAAALEGPQIEWAVVEVPTETGGIESIIVRHPDGSKVSTRDAVRLIESRSLVPELMAEVEQLRERERGWSENLAESAAQVRVLQDVANDWHAENKRLTVERDDARQAVGGDRLDVLLRHEAVCQRAIRAEDKVAAYAAALRAMARRAAQWRHADTIWRQISSEQRDRIKRLETELGSTRLRLASCMEGCPTGAPSPHSGPAWRDKHVPGRGKG</sequence>
<evidence type="ECO:0000256" key="1">
    <source>
        <dbReference type="SAM" id="MobiDB-lite"/>
    </source>
</evidence>
<dbReference type="EMBL" id="BAABFR010000026">
    <property type="protein sequence ID" value="GAA4391622.1"/>
    <property type="molecule type" value="Genomic_DNA"/>
</dbReference>
<accession>A0ABP8JIZ3</accession>
<dbReference type="RefSeq" id="WP_344994771.1">
    <property type="nucleotide sequence ID" value="NZ_BAABFR010000026.1"/>
</dbReference>
<proteinExistence type="predicted"/>
<organism evidence="2 3">
    <name type="scientific">Tsukamurella soli</name>
    <dbReference type="NCBI Taxonomy" id="644556"/>
    <lineage>
        <taxon>Bacteria</taxon>
        <taxon>Bacillati</taxon>
        <taxon>Actinomycetota</taxon>
        <taxon>Actinomycetes</taxon>
        <taxon>Mycobacteriales</taxon>
        <taxon>Tsukamurellaceae</taxon>
        <taxon>Tsukamurella</taxon>
    </lineage>
</organism>
<evidence type="ECO:0000313" key="2">
    <source>
        <dbReference type="EMBL" id="GAA4391622.1"/>
    </source>
</evidence>
<protein>
    <submittedName>
        <fullName evidence="2">Uncharacterized protein</fullName>
    </submittedName>
</protein>
<feature type="region of interest" description="Disordered" evidence="1">
    <location>
        <begin position="198"/>
        <end position="222"/>
    </location>
</feature>
<dbReference type="Proteomes" id="UP001500635">
    <property type="component" value="Unassembled WGS sequence"/>
</dbReference>
<comment type="caution">
    <text evidence="2">The sequence shown here is derived from an EMBL/GenBank/DDBJ whole genome shotgun (WGS) entry which is preliminary data.</text>
</comment>
<keyword evidence="3" id="KW-1185">Reference proteome</keyword>